<evidence type="ECO:0000313" key="1">
    <source>
        <dbReference type="EMBL" id="CAI2366837.1"/>
    </source>
</evidence>
<accession>A0AAD1XDC3</accession>
<protein>
    <recommendedName>
        <fullName evidence="3">HD domain-containing protein</fullName>
    </recommendedName>
</protein>
<evidence type="ECO:0000313" key="2">
    <source>
        <dbReference type="Proteomes" id="UP001295684"/>
    </source>
</evidence>
<comment type="caution">
    <text evidence="1">The sequence shown here is derived from an EMBL/GenBank/DDBJ whole genome shotgun (WGS) entry which is preliminary data.</text>
</comment>
<keyword evidence="2" id="KW-1185">Reference proteome</keyword>
<sequence>MEPSPSSHPSFKECFPKFYELLNAGEFDQIFYKHQHQEDMWKVYGVIEQQIFEKCKDELSGILGQALEDCMMCGFCHIHTLIATYNVLRDDRFGGLSGEIQNQLLWAALCHDLGKRGKADFEGKDHIHPFRSAAYFVNILKNNNLIKDELRDKAEKLSELVFNAHTDIQYEWFQRETRRFPDKVCDQMHDHAKLYDIFNLLEEVADGSIFIKNVFVVILFHQSIWGIKDFQPMKRLEDEEIVEYKEYLSEDVLNMLDIFMHCDSYAYTIIGESEKIIMQYRKEISTEIKRISCLLGF</sequence>
<reference evidence="1" key="1">
    <citation type="submission" date="2023-07" db="EMBL/GenBank/DDBJ databases">
        <authorList>
            <consortium name="AG Swart"/>
            <person name="Singh M."/>
            <person name="Singh A."/>
            <person name="Seah K."/>
            <person name="Emmerich C."/>
        </authorList>
    </citation>
    <scope>NUCLEOTIDE SEQUENCE</scope>
    <source>
        <strain evidence="1">DP1</strain>
    </source>
</reference>
<evidence type="ECO:0008006" key="3">
    <source>
        <dbReference type="Google" id="ProtNLM"/>
    </source>
</evidence>
<proteinExistence type="predicted"/>
<gene>
    <name evidence="1" type="ORF">ECRASSUSDP1_LOCUS8111</name>
</gene>
<organism evidence="1 2">
    <name type="scientific">Euplotes crassus</name>
    <dbReference type="NCBI Taxonomy" id="5936"/>
    <lineage>
        <taxon>Eukaryota</taxon>
        <taxon>Sar</taxon>
        <taxon>Alveolata</taxon>
        <taxon>Ciliophora</taxon>
        <taxon>Intramacronucleata</taxon>
        <taxon>Spirotrichea</taxon>
        <taxon>Hypotrichia</taxon>
        <taxon>Euplotida</taxon>
        <taxon>Euplotidae</taxon>
        <taxon>Moneuplotes</taxon>
    </lineage>
</organism>
<name>A0AAD1XDC3_EUPCR</name>
<dbReference type="Proteomes" id="UP001295684">
    <property type="component" value="Unassembled WGS sequence"/>
</dbReference>
<dbReference type="EMBL" id="CAMPGE010007921">
    <property type="protein sequence ID" value="CAI2366837.1"/>
    <property type="molecule type" value="Genomic_DNA"/>
</dbReference>
<dbReference type="AlphaFoldDB" id="A0AAD1XDC3"/>